<dbReference type="Proteomes" id="UP000807504">
    <property type="component" value="Unassembled WGS sequence"/>
</dbReference>
<reference evidence="1" key="2">
    <citation type="submission" date="2020-06" db="EMBL/GenBank/DDBJ databases">
        <authorList>
            <person name="Sheffer M."/>
        </authorList>
    </citation>
    <scope>NUCLEOTIDE SEQUENCE</scope>
</reference>
<keyword evidence="2" id="KW-1185">Reference proteome</keyword>
<name>A0A8T0G0D6_ARGBR</name>
<sequence length="149" mass="17237">MPLLRNSALSERQYVHGRDQASRRLNHHPTQFPNLLQQCFTLHQRAAYVVNASLLSDWLLSPLHTSPDQWEVTWSDGSGLELSLGLYQEELIARGGHSLFRICDPAIHSRRKRVLAYVCPGQLVRLRRIHRFLQILILGNRFSFKMPSI</sequence>
<evidence type="ECO:0000313" key="2">
    <source>
        <dbReference type="Proteomes" id="UP000807504"/>
    </source>
</evidence>
<reference evidence="1" key="1">
    <citation type="journal article" date="2020" name="bioRxiv">
        <title>Chromosome-level reference genome of the European wasp spider Argiope bruennichi: a resource for studies on range expansion and evolutionary adaptation.</title>
        <authorList>
            <person name="Sheffer M.M."/>
            <person name="Hoppe A."/>
            <person name="Krehenwinkel H."/>
            <person name="Uhl G."/>
            <person name="Kuss A.W."/>
            <person name="Jensen L."/>
            <person name="Jensen C."/>
            <person name="Gillespie R.G."/>
            <person name="Hoff K.J."/>
            <person name="Prost S."/>
        </authorList>
    </citation>
    <scope>NUCLEOTIDE SEQUENCE</scope>
</reference>
<organism evidence="1 2">
    <name type="scientific">Argiope bruennichi</name>
    <name type="common">Wasp spider</name>
    <name type="synonym">Aranea bruennichi</name>
    <dbReference type="NCBI Taxonomy" id="94029"/>
    <lineage>
        <taxon>Eukaryota</taxon>
        <taxon>Metazoa</taxon>
        <taxon>Ecdysozoa</taxon>
        <taxon>Arthropoda</taxon>
        <taxon>Chelicerata</taxon>
        <taxon>Arachnida</taxon>
        <taxon>Araneae</taxon>
        <taxon>Araneomorphae</taxon>
        <taxon>Entelegynae</taxon>
        <taxon>Araneoidea</taxon>
        <taxon>Araneidae</taxon>
        <taxon>Argiope</taxon>
    </lineage>
</organism>
<accession>A0A8T0G0D6</accession>
<protein>
    <submittedName>
        <fullName evidence="1">Uncharacterized protein</fullName>
    </submittedName>
</protein>
<comment type="caution">
    <text evidence="1">The sequence shown here is derived from an EMBL/GenBank/DDBJ whole genome shotgun (WGS) entry which is preliminary data.</text>
</comment>
<proteinExistence type="predicted"/>
<gene>
    <name evidence="1" type="ORF">HNY73_003261</name>
</gene>
<dbReference type="EMBL" id="JABXBU010000002">
    <property type="protein sequence ID" value="KAF8795410.1"/>
    <property type="molecule type" value="Genomic_DNA"/>
</dbReference>
<evidence type="ECO:0000313" key="1">
    <source>
        <dbReference type="EMBL" id="KAF8795410.1"/>
    </source>
</evidence>
<dbReference type="AlphaFoldDB" id="A0A8T0G0D6"/>